<dbReference type="AlphaFoldDB" id="A0A077HN11"/>
<dbReference type="STRING" id="401472.CUREI_11400"/>
<evidence type="ECO:0000256" key="2">
    <source>
        <dbReference type="ARBA" id="ARBA00010527"/>
    </source>
</evidence>
<evidence type="ECO:0000313" key="20">
    <source>
        <dbReference type="EMBL" id="AIL97784.1"/>
    </source>
</evidence>
<evidence type="ECO:0000256" key="9">
    <source>
        <dbReference type="ARBA" id="ARBA00023136"/>
    </source>
</evidence>
<dbReference type="EMBL" id="CP009215">
    <property type="protein sequence ID" value="AIL97784.1"/>
    <property type="molecule type" value="Genomic_DNA"/>
</dbReference>
<dbReference type="GO" id="GO:0005886">
    <property type="term" value="C:plasma membrane"/>
    <property type="evidence" value="ECO:0007669"/>
    <property type="project" value="UniProtKB-SubCell"/>
</dbReference>
<dbReference type="RefSeq" id="WP_038613543.1">
    <property type="nucleotide sequence ID" value="NZ_CP009215.1"/>
</dbReference>
<feature type="transmembrane region" description="Helical" evidence="18">
    <location>
        <begin position="188"/>
        <end position="207"/>
    </location>
</feature>
<dbReference type="HOGENOM" id="CLU_036138_3_0_11"/>
<accession>A0A077HN11</accession>
<evidence type="ECO:0000256" key="17">
    <source>
        <dbReference type="SAM" id="MobiDB-lite"/>
    </source>
</evidence>
<organism evidence="20 21">
    <name type="scientific">Corynebacterium ureicelerivorans</name>
    <dbReference type="NCBI Taxonomy" id="401472"/>
    <lineage>
        <taxon>Bacteria</taxon>
        <taxon>Bacillati</taxon>
        <taxon>Actinomycetota</taxon>
        <taxon>Actinomycetes</taxon>
        <taxon>Mycobacteriales</taxon>
        <taxon>Corynebacteriaceae</taxon>
        <taxon>Corynebacterium</taxon>
    </lineage>
</organism>
<feature type="transmembrane region" description="Helical" evidence="18">
    <location>
        <begin position="29"/>
        <end position="47"/>
    </location>
</feature>
<comment type="subcellular location">
    <subcellularLocation>
        <location evidence="1">Cell membrane</location>
        <topology evidence="1">Multi-pass membrane protein</topology>
    </subcellularLocation>
    <subcellularLocation>
        <location evidence="16">Membrane</location>
        <topology evidence="16">Multi-pass membrane protein</topology>
    </subcellularLocation>
</comment>
<keyword evidence="7" id="KW-0653">Protein transport</keyword>
<evidence type="ECO:0000256" key="3">
    <source>
        <dbReference type="ARBA" id="ARBA00015325"/>
    </source>
</evidence>
<sequence length="325" mass="37060">MLNFIYWPISWVLRFWHEVIGFAVPKDTGISWILAIVLLTCTVRLLLLKPMVNQMRSTRKMQEMQPRMQEIREKYKGDQQKIAEETQKLYREMGTNPLASCIVPLVQMPIFIGLLHVLRSFNRTGTGGAGLGMSVEENRNTANYAFPAEDVRSFLDADFFGVPLSAYMKMPQEAFAAFGTADLTRAKIIAVCAPLVILCAAFTHLNARIMINRQEARKAAGKGPKPQGEMAEMMQSQMGMMNKLMLWFFPVMILATGVIWHIGLLFYMLTNNVWTFFQSMWLNNKMDAEEAAEEARKVELKRTTAPAPGVRTKDHRTKKQRKQGK</sequence>
<feature type="region of interest" description="Disordered" evidence="17">
    <location>
        <begin position="297"/>
        <end position="325"/>
    </location>
</feature>
<feature type="compositionally biased region" description="Basic residues" evidence="17">
    <location>
        <begin position="313"/>
        <end position="325"/>
    </location>
</feature>
<keyword evidence="4" id="KW-0813">Transport</keyword>
<evidence type="ECO:0000256" key="13">
    <source>
        <dbReference type="ARBA" id="ARBA00031538"/>
    </source>
</evidence>
<keyword evidence="6 16" id="KW-0812">Transmembrane</keyword>
<feature type="transmembrane region" description="Helical" evidence="18">
    <location>
        <begin position="244"/>
        <end position="269"/>
    </location>
</feature>
<dbReference type="InterPro" id="IPR047196">
    <property type="entry name" value="YidC_ALB_C"/>
</dbReference>
<dbReference type="PANTHER" id="PTHR12428">
    <property type="entry name" value="OXA1"/>
    <property type="match status" value="1"/>
</dbReference>
<gene>
    <name evidence="20" type="ORF">CUREI_11400</name>
</gene>
<dbReference type="OrthoDB" id="9780552at2"/>
<evidence type="ECO:0000256" key="4">
    <source>
        <dbReference type="ARBA" id="ARBA00022448"/>
    </source>
</evidence>
<evidence type="ECO:0000313" key="21">
    <source>
        <dbReference type="Proteomes" id="UP000028939"/>
    </source>
</evidence>
<evidence type="ECO:0000256" key="18">
    <source>
        <dbReference type="SAM" id="Phobius"/>
    </source>
</evidence>
<keyword evidence="10" id="KW-0143">Chaperone</keyword>
<name>A0A077HN11_9CORY</name>
<evidence type="ECO:0000256" key="11">
    <source>
        <dbReference type="ARBA" id="ARBA00025034"/>
    </source>
</evidence>
<evidence type="ECO:0000256" key="14">
    <source>
        <dbReference type="ARBA" id="ARBA00033245"/>
    </source>
</evidence>
<evidence type="ECO:0000256" key="5">
    <source>
        <dbReference type="ARBA" id="ARBA00022475"/>
    </source>
</evidence>
<dbReference type="Proteomes" id="UP000028939">
    <property type="component" value="Chromosome"/>
</dbReference>
<comment type="function">
    <text evidence="11">Required for the insertion and/or proper folding and/or complex formation of integral membrane proteins into the membrane. Involved in integration of membrane proteins that insert both dependently and independently of the Sec translocase complex, as well as at least some lipoproteins. Aids folding of multispanning membrane proteins.</text>
</comment>
<dbReference type="GO" id="GO:0032977">
    <property type="term" value="F:membrane insertase activity"/>
    <property type="evidence" value="ECO:0007669"/>
    <property type="project" value="InterPro"/>
</dbReference>
<feature type="domain" description="Membrane insertase YidC/Oxa/ALB C-terminal" evidence="19">
    <location>
        <begin position="32"/>
        <end position="283"/>
    </location>
</feature>
<dbReference type="NCBIfam" id="TIGR03592">
    <property type="entry name" value="yidC_oxa1_cterm"/>
    <property type="match status" value="1"/>
</dbReference>
<evidence type="ECO:0000256" key="7">
    <source>
        <dbReference type="ARBA" id="ARBA00022927"/>
    </source>
</evidence>
<dbReference type="NCBIfam" id="NF002899">
    <property type="entry name" value="PRK03449.1"/>
    <property type="match status" value="1"/>
</dbReference>
<proteinExistence type="inferred from homology"/>
<comment type="subunit">
    <text evidence="12">Interacts with the Sec translocase complex via SecD. Specifically interacts with transmembrane segments of nascent integral membrane proteins during membrane integration.</text>
</comment>
<feature type="transmembrane region" description="Helical" evidence="18">
    <location>
        <begin position="98"/>
        <end position="118"/>
    </location>
</feature>
<evidence type="ECO:0000259" key="19">
    <source>
        <dbReference type="Pfam" id="PF02096"/>
    </source>
</evidence>
<keyword evidence="9 18" id="KW-0472">Membrane</keyword>
<dbReference type="InterPro" id="IPR001708">
    <property type="entry name" value="YidC/ALB3/OXA1/COX18"/>
</dbReference>
<dbReference type="GO" id="GO:0051205">
    <property type="term" value="P:protein insertion into membrane"/>
    <property type="evidence" value="ECO:0007669"/>
    <property type="project" value="TreeGrafter"/>
</dbReference>
<evidence type="ECO:0000256" key="12">
    <source>
        <dbReference type="ARBA" id="ARBA00026028"/>
    </source>
</evidence>
<protein>
    <recommendedName>
        <fullName evidence="3">Membrane protein insertase YidC</fullName>
    </recommendedName>
    <alternativeName>
        <fullName evidence="15">Foldase YidC</fullName>
    </alternativeName>
    <alternativeName>
        <fullName evidence="14">Membrane integrase YidC</fullName>
    </alternativeName>
    <alternativeName>
        <fullName evidence="13">Membrane protein YidC</fullName>
    </alternativeName>
</protein>
<evidence type="ECO:0000256" key="6">
    <source>
        <dbReference type="ARBA" id="ARBA00022692"/>
    </source>
</evidence>
<dbReference type="KEGG" id="cuv:CUREI_11400"/>
<keyword evidence="8 18" id="KW-1133">Transmembrane helix</keyword>
<evidence type="ECO:0000256" key="8">
    <source>
        <dbReference type="ARBA" id="ARBA00022989"/>
    </source>
</evidence>
<comment type="similarity">
    <text evidence="2">Belongs to the OXA1/ALB3/YidC family. Type 1 subfamily.</text>
</comment>
<keyword evidence="5" id="KW-1003">Cell membrane</keyword>
<dbReference type="Pfam" id="PF02096">
    <property type="entry name" value="60KD_IMP"/>
    <property type="match status" value="1"/>
</dbReference>
<dbReference type="InterPro" id="IPR028055">
    <property type="entry name" value="YidC/Oxa/ALB_C"/>
</dbReference>
<evidence type="ECO:0000256" key="15">
    <source>
        <dbReference type="ARBA" id="ARBA00033342"/>
    </source>
</evidence>
<dbReference type="CDD" id="cd20070">
    <property type="entry name" value="5TM_YidC_Alb3"/>
    <property type="match status" value="1"/>
</dbReference>
<evidence type="ECO:0000256" key="10">
    <source>
        <dbReference type="ARBA" id="ARBA00023186"/>
    </source>
</evidence>
<keyword evidence="21" id="KW-1185">Reference proteome</keyword>
<evidence type="ECO:0000256" key="1">
    <source>
        <dbReference type="ARBA" id="ARBA00004651"/>
    </source>
</evidence>
<dbReference type="PANTHER" id="PTHR12428:SF65">
    <property type="entry name" value="CYTOCHROME C OXIDASE ASSEMBLY PROTEIN COX18, MITOCHONDRIAL"/>
    <property type="match status" value="1"/>
</dbReference>
<evidence type="ECO:0000256" key="16">
    <source>
        <dbReference type="RuleBase" id="RU003945"/>
    </source>
</evidence>
<reference evidence="20 21" key="1">
    <citation type="submission" date="2014-08" db="EMBL/GenBank/DDBJ databases">
        <title>Complete genome sequence of Corynebacterium ureicelerivorans DSM 45051, a lipophilic and urea-splitting isolate from a blood culture of a septicaemia patient.</title>
        <authorList>
            <person name="Tippelt A."/>
            <person name="Albersmeier A."/>
            <person name="Brinkrolf K."/>
            <person name="Ruckert C."/>
            <person name="Tauch A."/>
        </authorList>
    </citation>
    <scope>NUCLEOTIDE SEQUENCE [LARGE SCALE GENOMIC DNA]</scope>
    <source>
        <strain evidence="20 21">IMMIB RIV-2301</strain>
    </source>
</reference>
<dbReference type="GO" id="GO:0015031">
    <property type="term" value="P:protein transport"/>
    <property type="evidence" value="ECO:0007669"/>
    <property type="project" value="UniProtKB-KW"/>
</dbReference>